<keyword evidence="2" id="KW-1185">Reference proteome</keyword>
<reference evidence="1" key="1">
    <citation type="submission" date="2021-01" db="UniProtKB">
        <authorList>
            <consortium name="EnsemblMetazoa"/>
        </authorList>
    </citation>
    <scope>IDENTIFICATION</scope>
</reference>
<evidence type="ECO:0000313" key="2">
    <source>
        <dbReference type="Proteomes" id="UP000594262"/>
    </source>
</evidence>
<protein>
    <submittedName>
        <fullName evidence="1">Uncharacterized protein</fullName>
    </submittedName>
</protein>
<accession>A0A7M5XLN6</accession>
<dbReference type="AlphaFoldDB" id="A0A7M5XLN6"/>
<proteinExistence type="predicted"/>
<sequence>FLTTEINFQYFELLDTQKIISTVSNTAILSTAFKNEHRSDISTVLSLDSINLHSSAPINGKPHMSVSTTFIKLNISPKTIRTLSACAGYISNDPTDEEIKEA</sequence>
<evidence type="ECO:0000313" key="1">
    <source>
        <dbReference type="EnsemblMetazoa" id="CLYHEMP025934.1"/>
    </source>
</evidence>
<dbReference type="Proteomes" id="UP000594262">
    <property type="component" value="Unplaced"/>
</dbReference>
<dbReference type="EnsemblMetazoa" id="CLYHEMT025934.1">
    <property type="protein sequence ID" value="CLYHEMP025934.1"/>
    <property type="gene ID" value="CLYHEMG025934"/>
</dbReference>
<name>A0A7M5XLN6_9CNID</name>
<organism evidence="1 2">
    <name type="scientific">Clytia hemisphaerica</name>
    <dbReference type="NCBI Taxonomy" id="252671"/>
    <lineage>
        <taxon>Eukaryota</taxon>
        <taxon>Metazoa</taxon>
        <taxon>Cnidaria</taxon>
        <taxon>Hydrozoa</taxon>
        <taxon>Hydroidolina</taxon>
        <taxon>Leptothecata</taxon>
        <taxon>Obeliida</taxon>
        <taxon>Clytiidae</taxon>
        <taxon>Clytia</taxon>
    </lineage>
</organism>